<gene>
    <name evidence="1" type="ORF">N0V87_009707</name>
</gene>
<keyword evidence="2" id="KW-1185">Reference proteome</keyword>
<evidence type="ECO:0000313" key="1">
    <source>
        <dbReference type="EMBL" id="KAJ4330772.1"/>
    </source>
</evidence>
<dbReference type="Proteomes" id="UP001140562">
    <property type="component" value="Unassembled WGS sequence"/>
</dbReference>
<sequence>MRTTFGHTSGFYATDVANFTIAENSGKGIEVILNFELQQGAGLEDLRISVLPLIMELAHASWSSRIIVLVRIRIPENGARKIVAEHSLDIDVVRENIVKALKLIVSLHAEGYNAEVWINGFGKVMETSVMASNDVDTSMLASDLVLTSDSLYRLRKKHPRDFFPFPCSLLEQYRYLIRSASQVGSSYDGECRIGPILSRNTIVVAKVHNASAPISWFGWKVLPAIFANRFWERKDIT</sequence>
<protein>
    <submittedName>
        <fullName evidence="1">Uncharacterized protein</fullName>
    </submittedName>
</protein>
<accession>A0A9W8WQN1</accession>
<name>A0A9W8WQN1_9PLEO</name>
<dbReference type="OrthoDB" id="3689523at2759"/>
<reference evidence="1" key="1">
    <citation type="submission" date="2022-10" db="EMBL/GenBank/DDBJ databases">
        <title>Tapping the CABI collections for fungal endophytes: first genome assemblies for Collariella, Neodidymelliopsis, Ascochyta clinopodiicola, Didymella pomorum, Didymosphaeria variabile, Neocosmospora piperis and Neocucurbitaria cava.</title>
        <authorList>
            <person name="Hill R."/>
        </authorList>
    </citation>
    <scope>NUCLEOTIDE SEQUENCE</scope>
    <source>
        <strain evidence="1">IMI 360193</strain>
    </source>
</reference>
<dbReference type="AlphaFoldDB" id="A0A9W8WQN1"/>
<proteinExistence type="predicted"/>
<evidence type="ECO:0000313" key="2">
    <source>
        <dbReference type="Proteomes" id="UP001140562"/>
    </source>
</evidence>
<organism evidence="1 2">
    <name type="scientific">Didymella glomerata</name>
    <dbReference type="NCBI Taxonomy" id="749621"/>
    <lineage>
        <taxon>Eukaryota</taxon>
        <taxon>Fungi</taxon>
        <taxon>Dikarya</taxon>
        <taxon>Ascomycota</taxon>
        <taxon>Pezizomycotina</taxon>
        <taxon>Dothideomycetes</taxon>
        <taxon>Pleosporomycetidae</taxon>
        <taxon>Pleosporales</taxon>
        <taxon>Pleosporineae</taxon>
        <taxon>Didymellaceae</taxon>
        <taxon>Didymella</taxon>
    </lineage>
</organism>
<dbReference type="EMBL" id="JAPEUV010000178">
    <property type="protein sequence ID" value="KAJ4330772.1"/>
    <property type="molecule type" value="Genomic_DNA"/>
</dbReference>
<comment type="caution">
    <text evidence="1">The sequence shown here is derived from an EMBL/GenBank/DDBJ whole genome shotgun (WGS) entry which is preliminary data.</text>
</comment>